<organism evidence="2 3">
    <name type="scientific">Tetraparma gracilis</name>
    <dbReference type="NCBI Taxonomy" id="2962635"/>
    <lineage>
        <taxon>Eukaryota</taxon>
        <taxon>Sar</taxon>
        <taxon>Stramenopiles</taxon>
        <taxon>Ochrophyta</taxon>
        <taxon>Bolidophyceae</taxon>
        <taxon>Parmales</taxon>
        <taxon>Triparmaceae</taxon>
        <taxon>Tetraparma</taxon>
    </lineage>
</organism>
<proteinExistence type="predicted"/>
<feature type="region of interest" description="Disordered" evidence="1">
    <location>
        <begin position="1"/>
        <end position="197"/>
    </location>
</feature>
<accession>A0ABQ6MR06</accession>
<keyword evidence="3" id="KW-1185">Reference proteome</keyword>
<evidence type="ECO:0000313" key="3">
    <source>
        <dbReference type="Proteomes" id="UP001165060"/>
    </source>
</evidence>
<dbReference type="Proteomes" id="UP001165060">
    <property type="component" value="Unassembled WGS sequence"/>
</dbReference>
<comment type="caution">
    <text evidence="2">The sequence shown here is derived from an EMBL/GenBank/DDBJ whole genome shotgun (WGS) entry which is preliminary data.</text>
</comment>
<feature type="compositionally biased region" description="Polar residues" evidence="1">
    <location>
        <begin position="95"/>
        <end position="105"/>
    </location>
</feature>
<feature type="compositionally biased region" description="Low complexity" evidence="1">
    <location>
        <begin position="36"/>
        <end position="55"/>
    </location>
</feature>
<protein>
    <submittedName>
        <fullName evidence="2">Uncharacterized protein</fullName>
    </submittedName>
</protein>
<gene>
    <name evidence="2" type="ORF">TeGR_g1428</name>
</gene>
<feature type="compositionally biased region" description="Low complexity" evidence="1">
    <location>
        <begin position="7"/>
        <end position="16"/>
    </location>
</feature>
<sequence>MAAPRTSGLPSGEESPAPGPSAGGKVPVARPRVKQAAGEEASAVAKEAGEAASKGARPEQLGPAEQLAVPEVAGPTEQLASGGIAPSGKKAEPKNSPTGQSATKESQTKFKGTLAGAAGKLRQEKRDFFAGKARASKLERAREERAKKKLEEEREKGECEKGECEKEECEKEEREKEEREKEEREKEEESTPPASPA</sequence>
<dbReference type="EMBL" id="BRYB01001656">
    <property type="protein sequence ID" value="GMI30443.1"/>
    <property type="molecule type" value="Genomic_DNA"/>
</dbReference>
<feature type="compositionally biased region" description="Basic and acidic residues" evidence="1">
    <location>
        <begin position="136"/>
        <end position="189"/>
    </location>
</feature>
<evidence type="ECO:0000256" key="1">
    <source>
        <dbReference type="SAM" id="MobiDB-lite"/>
    </source>
</evidence>
<name>A0ABQ6MR06_9STRA</name>
<reference evidence="2 3" key="1">
    <citation type="journal article" date="2023" name="Commun. Biol.">
        <title>Genome analysis of Parmales, the sister group of diatoms, reveals the evolutionary specialization of diatoms from phago-mixotrophs to photoautotrophs.</title>
        <authorList>
            <person name="Ban H."/>
            <person name="Sato S."/>
            <person name="Yoshikawa S."/>
            <person name="Yamada K."/>
            <person name="Nakamura Y."/>
            <person name="Ichinomiya M."/>
            <person name="Sato N."/>
            <person name="Blanc-Mathieu R."/>
            <person name="Endo H."/>
            <person name="Kuwata A."/>
            <person name="Ogata H."/>
        </authorList>
    </citation>
    <scope>NUCLEOTIDE SEQUENCE [LARGE SCALE GENOMIC DNA]</scope>
</reference>
<evidence type="ECO:0000313" key="2">
    <source>
        <dbReference type="EMBL" id="GMI30443.1"/>
    </source>
</evidence>
<feature type="non-terminal residue" evidence="2">
    <location>
        <position position="197"/>
    </location>
</feature>